<sequence length="103" mass="11548">MHFYSSSAFTGVTAWDAQHIASFGNTSVKLHWTDRPYKWHINDGQEVFAVMDGCVEMQYREKGEVKSKIMHTGDIFYASEGTEHLALPQGVARVLVIEKAGSI</sequence>
<name>A0A518XJ24_9GAMM</name>
<keyword evidence="1" id="KW-0614">Plasmid</keyword>
<dbReference type="Gene3D" id="2.60.120.10">
    <property type="entry name" value="Jelly Rolls"/>
    <property type="match status" value="1"/>
</dbReference>
<dbReference type="Proteomes" id="UP000319411">
    <property type="component" value="Plasmid unnamed1"/>
</dbReference>
<evidence type="ECO:0000313" key="1">
    <source>
        <dbReference type="EMBL" id="QDY44185.1"/>
    </source>
</evidence>
<dbReference type="InterPro" id="IPR011051">
    <property type="entry name" value="RmlC_Cupin_sf"/>
</dbReference>
<reference evidence="1 2" key="1">
    <citation type="submission" date="2018-10" db="EMBL/GenBank/DDBJ databases">
        <title>Genome Sequencing of Pantoea dispersa DSM 32899.</title>
        <authorList>
            <person name="Nawrath M."/>
            <person name="Ottenheim C."/>
            <person name="Wilm A."/>
            <person name="Zimmermann W."/>
            <person name="Wu J.C."/>
        </authorList>
    </citation>
    <scope>NUCLEOTIDE SEQUENCE [LARGE SCALE GENOMIC DNA]</scope>
    <source>
        <strain evidence="1 2">DSM 32899</strain>
        <plasmid evidence="1 2">unnamed1</plasmid>
    </source>
</reference>
<dbReference type="AlphaFoldDB" id="A0A518XJ24"/>
<gene>
    <name evidence="1" type="ORF">D8B20_19975</name>
</gene>
<dbReference type="SUPFAM" id="SSF51182">
    <property type="entry name" value="RmlC-like cupins"/>
    <property type="match status" value="1"/>
</dbReference>
<geneLocation type="plasmid" evidence="1 2">
    <name>unnamed1</name>
</geneLocation>
<dbReference type="RefSeq" id="WP_145891567.1">
    <property type="nucleotide sequence ID" value="NZ_CP032703.1"/>
</dbReference>
<dbReference type="EMBL" id="CP032703">
    <property type="protein sequence ID" value="QDY44185.1"/>
    <property type="molecule type" value="Genomic_DNA"/>
</dbReference>
<proteinExistence type="predicted"/>
<accession>A0A518XJ24</accession>
<evidence type="ECO:0000313" key="2">
    <source>
        <dbReference type="Proteomes" id="UP000319411"/>
    </source>
</evidence>
<dbReference type="OrthoDB" id="3829432at2"/>
<organism evidence="1 2">
    <name type="scientific">Candidatus Pantoea soli</name>
    <dbReference type="NCBI Taxonomy" id="3098669"/>
    <lineage>
        <taxon>Bacteria</taxon>
        <taxon>Pseudomonadati</taxon>
        <taxon>Pseudomonadota</taxon>
        <taxon>Gammaproteobacteria</taxon>
        <taxon>Enterobacterales</taxon>
        <taxon>Erwiniaceae</taxon>
        <taxon>Pantoea</taxon>
    </lineage>
</organism>
<dbReference type="KEGG" id="pdis:D8B20_19975"/>
<protein>
    <submittedName>
        <fullName evidence="1">Cupin</fullName>
    </submittedName>
</protein>
<keyword evidence="2" id="KW-1185">Reference proteome</keyword>
<dbReference type="InterPro" id="IPR014710">
    <property type="entry name" value="RmlC-like_jellyroll"/>
</dbReference>